<keyword evidence="3" id="KW-0862">Zinc</keyword>
<dbReference type="SUPFAM" id="SSF57667">
    <property type="entry name" value="beta-beta-alpha zinc fingers"/>
    <property type="match status" value="1"/>
</dbReference>
<feature type="coiled-coil region" evidence="5">
    <location>
        <begin position="261"/>
        <end position="296"/>
    </location>
</feature>
<feature type="compositionally biased region" description="Basic and acidic residues" evidence="6">
    <location>
        <begin position="411"/>
        <end position="435"/>
    </location>
</feature>
<proteinExistence type="predicted"/>
<dbReference type="STRING" id="224129.A0A1W4W7T8"/>
<dbReference type="SMART" id="SM00451">
    <property type="entry name" value="ZnF_U1"/>
    <property type="match status" value="1"/>
</dbReference>
<dbReference type="InterPro" id="IPR018253">
    <property type="entry name" value="DnaJ_domain_CS"/>
</dbReference>
<dbReference type="PANTHER" id="PTHR44029">
    <property type="entry name" value="DNAJ HOMOLOG SUBFAMILY C MEMBER 21"/>
    <property type="match status" value="1"/>
</dbReference>
<dbReference type="RefSeq" id="XP_018320151.1">
    <property type="nucleotide sequence ID" value="XM_018464649.2"/>
</dbReference>
<dbReference type="PROSITE" id="PS00636">
    <property type="entry name" value="DNAJ_1"/>
    <property type="match status" value="1"/>
</dbReference>
<evidence type="ECO:0000313" key="9">
    <source>
        <dbReference type="RefSeq" id="XP_018320151.1"/>
    </source>
</evidence>
<keyword evidence="2" id="KW-0863">Zinc-finger</keyword>
<dbReference type="Gene3D" id="1.10.287.110">
    <property type="entry name" value="DnaJ domain"/>
    <property type="match status" value="1"/>
</dbReference>
<accession>A0A1W4W7T8</accession>
<evidence type="ECO:0000259" key="7">
    <source>
        <dbReference type="PROSITE" id="PS50076"/>
    </source>
</evidence>
<keyword evidence="5" id="KW-0175">Coiled coil</keyword>
<dbReference type="FunFam" id="1.10.287.110:FF:000046">
    <property type="entry name" value="dnaJ homolog subfamily C member 21"/>
    <property type="match status" value="1"/>
</dbReference>
<keyword evidence="8" id="KW-1185">Reference proteome</keyword>
<dbReference type="Gene3D" id="3.30.160.60">
    <property type="entry name" value="Classic Zinc Finger"/>
    <property type="match status" value="1"/>
</dbReference>
<dbReference type="OrthoDB" id="552049at2759"/>
<evidence type="ECO:0000256" key="5">
    <source>
        <dbReference type="SAM" id="Coils"/>
    </source>
</evidence>
<dbReference type="SMART" id="SM00271">
    <property type="entry name" value="DnaJ"/>
    <property type="match status" value="1"/>
</dbReference>
<feature type="domain" description="J" evidence="7">
    <location>
        <begin position="3"/>
        <end position="69"/>
    </location>
</feature>
<dbReference type="InterPro" id="IPR013087">
    <property type="entry name" value="Znf_C2H2_type"/>
</dbReference>
<feature type="compositionally biased region" description="Basic residues" evidence="6">
    <location>
        <begin position="491"/>
        <end position="500"/>
    </location>
</feature>
<evidence type="ECO:0000256" key="4">
    <source>
        <dbReference type="ARBA" id="ARBA00074367"/>
    </source>
</evidence>
<organism evidence="8 9">
    <name type="scientific">Agrilus planipennis</name>
    <name type="common">Emerald ash borer</name>
    <name type="synonym">Agrilus marcopoli</name>
    <dbReference type="NCBI Taxonomy" id="224129"/>
    <lineage>
        <taxon>Eukaryota</taxon>
        <taxon>Metazoa</taxon>
        <taxon>Ecdysozoa</taxon>
        <taxon>Arthropoda</taxon>
        <taxon>Hexapoda</taxon>
        <taxon>Insecta</taxon>
        <taxon>Pterygota</taxon>
        <taxon>Neoptera</taxon>
        <taxon>Endopterygota</taxon>
        <taxon>Coleoptera</taxon>
        <taxon>Polyphaga</taxon>
        <taxon>Elateriformia</taxon>
        <taxon>Buprestoidea</taxon>
        <taxon>Buprestidae</taxon>
        <taxon>Agrilinae</taxon>
        <taxon>Agrilus</taxon>
    </lineage>
</organism>
<feature type="compositionally biased region" description="Basic residues" evidence="6">
    <location>
        <begin position="445"/>
        <end position="457"/>
    </location>
</feature>
<dbReference type="InterPro" id="IPR003604">
    <property type="entry name" value="Matrin/U1-like-C_Znf_C2H2"/>
</dbReference>
<dbReference type="SMART" id="SM00355">
    <property type="entry name" value="ZnF_C2H2"/>
    <property type="match status" value="2"/>
</dbReference>
<evidence type="ECO:0000256" key="6">
    <source>
        <dbReference type="SAM" id="MobiDB-lite"/>
    </source>
</evidence>
<dbReference type="AlphaFoldDB" id="A0A1W4W7T8"/>
<dbReference type="SUPFAM" id="SSF46565">
    <property type="entry name" value="Chaperone J-domain"/>
    <property type="match status" value="1"/>
</dbReference>
<dbReference type="InterPro" id="IPR051964">
    <property type="entry name" value="Chaperone_stress_response"/>
</dbReference>
<dbReference type="CDD" id="cd06257">
    <property type="entry name" value="DnaJ"/>
    <property type="match status" value="1"/>
</dbReference>
<name>A0A1W4W7T8_AGRPL</name>
<feature type="compositionally biased region" description="Basic and acidic residues" evidence="6">
    <location>
        <begin position="365"/>
        <end position="381"/>
    </location>
</feature>
<feature type="compositionally biased region" description="Basic residues" evidence="6">
    <location>
        <begin position="395"/>
        <end position="408"/>
    </location>
</feature>
<dbReference type="InterPro" id="IPR022755">
    <property type="entry name" value="Znf_C2H2_jaz"/>
</dbReference>
<keyword evidence="1" id="KW-0479">Metal-binding</keyword>
<dbReference type="GO" id="GO:0003676">
    <property type="term" value="F:nucleic acid binding"/>
    <property type="evidence" value="ECO:0007669"/>
    <property type="project" value="InterPro"/>
</dbReference>
<dbReference type="GeneID" id="108733473"/>
<dbReference type="InterPro" id="IPR054076">
    <property type="entry name" value="ZUO1-like_ZHD"/>
</dbReference>
<sequence length="562" mass="66048">MRCHYDVLGIPKDADDSQIKSAYKKLALKWHPDKNLGNAEYAKEEFQLVQQAYEILSDRQERAWYDNHREQILRGSNSEFKDNSLDVFQYFTTTCFKGYGDDLNGFYVVYRNVFEKIAKEDLEFMEDKDEFCQIPSFGDSKSDYDEVVGPFYAYWMSYSTKKSYVWLDPYNLSDIRDRKIFKIAEKKNKKIRQQAKKERNDEIRNLVAFVKKRDKRVQEHAKKIQAKILENRQKYEQISKQKRLERKKLHDDHTQAEWTKFDNVKSELEEIERRLAEQFGEQLSDSEEDQEDSEDENSLYCVACNKIFKTPKALQNHEASKKHKENLQILQETMLDEENDISESSEEQENDISETLEKNPPQEVIKGDNHSDYLISDKEGIHNASDSSFSTTETKKKRKNKKMHKSSTRHILVENENKNGDDILPKQDEIGKFSDDDSEFNSFSKGKRQKKKPKKSLQKFEDNRNVRATEDNHNVIKNALEESFKETTRRSSNKTNKKKDPKNEKEAICNIDIDTNHCCASCKSNFPSKNKLFEHLKATGHSVYLSKEQKRGKQKKAINNSS</sequence>
<evidence type="ECO:0000256" key="2">
    <source>
        <dbReference type="ARBA" id="ARBA00022771"/>
    </source>
</evidence>
<dbReference type="GO" id="GO:0005737">
    <property type="term" value="C:cytoplasm"/>
    <property type="evidence" value="ECO:0007669"/>
    <property type="project" value="TreeGrafter"/>
</dbReference>
<dbReference type="InterPro" id="IPR001623">
    <property type="entry name" value="DnaJ_domain"/>
</dbReference>
<dbReference type="Pfam" id="PF12171">
    <property type="entry name" value="zf-C2H2_jaz"/>
    <property type="match status" value="1"/>
</dbReference>
<dbReference type="PANTHER" id="PTHR44029:SF1">
    <property type="entry name" value="DNAJ HOMOLOG SUBFAMILY C MEMBER 21"/>
    <property type="match status" value="1"/>
</dbReference>
<evidence type="ECO:0000256" key="3">
    <source>
        <dbReference type="ARBA" id="ARBA00022833"/>
    </source>
</evidence>
<dbReference type="FunCoup" id="A0A1W4W7T8">
    <property type="interactions" value="1479"/>
</dbReference>
<protein>
    <recommendedName>
        <fullName evidence="4">DnaJ homolog subfamily C member 21</fullName>
    </recommendedName>
</protein>
<dbReference type="PRINTS" id="PR00625">
    <property type="entry name" value="JDOMAIN"/>
</dbReference>
<feature type="region of interest" description="Disordered" evidence="6">
    <location>
        <begin position="338"/>
        <end position="504"/>
    </location>
</feature>
<gene>
    <name evidence="9" type="primary">LOC108733473</name>
</gene>
<dbReference type="GO" id="GO:0008270">
    <property type="term" value="F:zinc ion binding"/>
    <property type="evidence" value="ECO:0007669"/>
    <property type="project" value="UniProtKB-KW"/>
</dbReference>
<feature type="compositionally biased region" description="Basic and acidic residues" evidence="6">
    <location>
        <begin position="458"/>
        <end position="489"/>
    </location>
</feature>
<evidence type="ECO:0000313" key="8">
    <source>
        <dbReference type="Proteomes" id="UP000192223"/>
    </source>
</evidence>
<dbReference type="Pfam" id="PF00226">
    <property type="entry name" value="DnaJ"/>
    <property type="match status" value="1"/>
</dbReference>
<dbReference type="InterPro" id="IPR036236">
    <property type="entry name" value="Znf_C2H2_sf"/>
</dbReference>
<dbReference type="InParanoid" id="A0A1W4W7T8"/>
<evidence type="ECO:0000256" key="1">
    <source>
        <dbReference type="ARBA" id="ARBA00022723"/>
    </source>
</evidence>
<dbReference type="Proteomes" id="UP000192223">
    <property type="component" value="Unplaced"/>
</dbReference>
<dbReference type="InterPro" id="IPR036869">
    <property type="entry name" value="J_dom_sf"/>
</dbReference>
<reference evidence="9" key="1">
    <citation type="submission" date="2025-08" db="UniProtKB">
        <authorList>
            <consortium name="RefSeq"/>
        </authorList>
    </citation>
    <scope>IDENTIFICATION</scope>
    <source>
        <tissue evidence="9">Entire body</tissue>
    </source>
</reference>
<dbReference type="Pfam" id="PF21884">
    <property type="entry name" value="ZUO1-like_ZHD"/>
    <property type="match status" value="1"/>
</dbReference>
<dbReference type="KEGG" id="apln:108733473"/>
<dbReference type="PROSITE" id="PS00028">
    <property type="entry name" value="ZINC_FINGER_C2H2_1"/>
    <property type="match status" value="2"/>
</dbReference>
<dbReference type="PROSITE" id="PS50076">
    <property type="entry name" value="DNAJ_2"/>
    <property type="match status" value="1"/>
</dbReference>
<feature type="compositionally biased region" description="Acidic residues" evidence="6">
    <location>
        <begin position="338"/>
        <end position="354"/>
    </location>
</feature>